<organism evidence="10 11">
    <name type="scientific">Candidatus Abzuiibacterium crystallinum</name>
    <dbReference type="NCBI Taxonomy" id="1974748"/>
    <lineage>
        <taxon>Bacteria</taxon>
        <taxon>Pseudomonadati</taxon>
        <taxon>Candidatus Omnitrophota</taxon>
        <taxon>Candidatus Abzuiibacterium</taxon>
    </lineage>
</organism>
<keyword evidence="8" id="KW-0175">Coiled coil</keyword>
<dbReference type="GO" id="GO:0009245">
    <property type="term" value="P:lipid A biosynthetic process"/>
    <property type="evidence" value="ECO:0007669"/>
    <property type="project" value="UniProtKB-UniRule"/>
</dbReference>
<dbReference type="NCBIfam" id="NF002060">
    <property type="entry name" value="PRK00892.1"/>
    <property type="match status" value="1"/>
</dbReference>
<reference evidence="10 11" key="1">
    <citation type="submission" date="2017-09" db="EMBL/GenBank/DDBJ databases">
        <title>Depth-based differentiation of microbial function through sediment-hosted aquifers and enrichment of novel symbionts in the deep terrestrial subsurface.</title>
        <authorList>
            <person name="Probst A.J."/>
            <person name="Ladd B."/>
            <person name="Jarett J.K."/>
            <person name="Geller-Mcgrath D.E."/>
            <person name="Sieber C.M."/>
            <person name="Emerson J.B."/>
            <person name="Anantharaman K."/>
            <person name="Thomas B.C."/>
            <person name="Malmstrom R."/>
            <person name="Stieglmeier M."/>
            <person name="Klingl A."/>
            <person name="Woyke T."/>
            <person name="Ryan C.M."/>
            <person name="Banfield J.F."/>
        </authorList>
    </citation>
    <scope>NUCLEOTIDE SEQUENCE [LARGE SCALE GENOMIC DNA]</scope>
    <source>
        <strain evidence="10">CG11_big_fil_rev_8_21_14_0_20_45_26</strain>
    </source>
</reference>
<dbReference type="HAMAP" id="MF_00523">
    <property type="entry name" value="LpxD"/>
    <property type="match status" value="1"/>
</dbReference>
<evidence type="ECO:0000256" key="6">
    <source>
        <dbReference type="ARBA" id="ARBA00023315"/>
    </source>
</evidence>
<comment type="catalytic activity">
    <reaction evidence="7">
        <text>a UDP-3-O-[(3R)-3-hydroxyacyl]-alpha-D-glucosamine + a (3R)-hydroxyacyl-[ACP] = a UDP-2-N,3-O-bis[(3R)-3-hydroxyacyl]-alpha-D-glucosamine + holo-[ACP] + H(+)</text>
        <dbReference type="Rhea" id="RHEA:53836"/>
        <dbReference type="Rhea" id="RHEA-COMP:9685"/>
        <dbReference type="Rhea" id="RHEA-COMP:9945"/>
        <dbReference type="ChEBI" id="CHEBI:15378"/>
        <dbReference type="ChEBI" id="CHEBI:64479"/>
        <dbReference type="ChEBI" id="CHEBI:78827"/>
        <dbReference type="ChEBI" id="CHEBI:137740"/>
        <dbReference type="ChEBI" id="CHEBI:137748"/>
        <dbReference type="EC" id="2.3.1.191"/>
    </reaction>
</comment>
<evidence type="ECO:0000256" key="7">
    <source>
        <dbReference type="HAMAP-Rule" id="MF_00523"/>
    </source>
</evidence>
<dbReference type="Gene3D" id="3.40.1390.10">
    <property type="entry name" value="MurE/MurF, N-terminal domain"/>
    <property type="match status" value="1"/>
</dbReference>
<dbReference type="CDD" id="cd03352">
    <property type="entry name" value="LbH_LpxD"/>
    <property type="match status" value="1"/>
</dbReference>
<name>A0A2H0LLD2_9BACT</name>
<proteinExistence type="inferred from homology"/>
<dbReference type="GO" id="GO:0016410">
    <property type="term" value="F:N-acyltransferase activity"/>
    <property type="evidence" value="ECO:0007669"/>
    <property type="project" value="InterPro"/>
</dbReference>
<evidence type="ECO:0000256" key="8">
    <source>
        <dbReference type="SAM" id="Coils"/>
    </source>
</evidence>
<keyword evidence="5 7" id="KW-0443">Lipid metabolism</keyword>
<dbReference type="PROSITE" id="PS00101">
    <property type="entry name" value="HEXAPEP_TRANSFERASES"/>
    <property type="match status" value="1"/>
</dbReference>
<keyword evidence="1 7" id="KW-0444">Lipid biosynthesis</keyword>
<dbReference type="AlphaFoldDB" id="A0A2H0LLD2"/>
<keyword evidence="3 7" id="KW-0808">Transferase</keyword>
<comment type="subunit">
    <text evidence="7">Homotrimer.</text>
</comment>
<accession>A0A2H0LLD2</accession>
<comment type="function">
    <text evidence="7">Catalyzes the N-acylation of UDP-3-O-acylglucosamine using 3-hydroxyacyl-ACP as the acyl donor. Is involved in the biosynthesis of lipid A, a phosphorylated glycolipid that anchors the lipopolysaccharide to the outer membrane of the cell.</text>
</comment>
<keyword evidence="4 7" id="KW-0677">Repeat</keyword>
<evidence type="ECO:0000256" key="5">
    <source>
        <dbReference type="ARBA" id="ARBA00023098"/>
    </source>
</evidence>
<gene>
    <name evidence="7 10" type="primary">lpxD</name>
    <name evidence="10" type="ORF">COV74_09515</name>
</gene>
<feature type="coiled-coil region" evidence="8">
    <location>
        <begin position="322"/>
        <end position="349"/>
    </location>
</feature>
<dbReference type="SUPFAM" id="SSF51161">
    <property type="entry name" value="Trimeric LpxA-like enzymes"/>
    <property type="match status" value="1"/>
</dbReference>
<evidence type="ECO:0000256" key="2">
    <source>
        <dbReference type="ARBA" id="ARBA00022556"/>
    </source>
</evidence>
<evidence type="ECO:0000256" key="4">
    <source>
        <dbReference type="ARBA" id="ARBA00022737"/>
    </source>
</evidence>
<comment type="pathway">
    <text evidence="7">Bacterial outer membrane biogenesis; LPS lipid A biosynthesis.</text>
</comment>
<dbReference type="InterPro" id="IPR020573">
    <property type="entry name" value="UDP_GlcNAc_AcTrfase_non-rep"/>
</dbReference>
<dbReference type="PANTHER" id="PTHR43378">
    <property type="entry name" value="UDP-3-O-ACYLGLUCOSAMINE N-ACYLTRANSFERASE"/>
    <property type="match status" value="1"/>
</dbReference>
<dbReference type="InterPro" id="IPR011004">
    <property type="entry name" value="Trimer_LpxA-like_sf"/>
</dbReference>
<dbReference type="EMBL" id="PCVY01000072">
    <property type="protein sequence ID" value="PIQ85186.1"/>
    <property type="molecule type" value="Genomic_DNA"/>
</dbReference>
<evidence type="ECO:0000256" key="1">
    <source>
        <dbReference type="ARBA" id="ARBA00022516"/>
    </source>
</evidence>
<keyword evidence="2 7" id="KW-0441">Lipid A biosynthesis</keyword>
<dbReference type="UniPathway" id="UPA00973"/>
<dbReference type="InterPro" id="IPR001451">
    <property type="entry name" value="Hexapep"/>
</dbReference>
<dbReference type="GO" id="GO:0016020">
    <property type="term" value="C:membrane"/>
    <property type="evidence" value="ECO:0007669"/>
    <property type="project" value="GOC"/>
</dbReference>
<feature type="domain" description="UDP-3-O-[3-hydroxymyristoyl] glucosamine N-acyltransferase non-repeat region" evidence="9">
    <location>
        <begin position="23"/>
        <end position="85"/>
    </location>
</feature>
<dbReference type="EC" id="2.3.1.191" evidence="7"/>
<evidence type="ECO:0000259" key="9">
    <source>
        <dbReference type="Pfam" id="PF04613"/>
    </source>
</evidence>
<dbReference type="InterPro" id="IPR007691">
    <property type="entry name" value="LpxD"/>
</dbReference>
<dbReference type="GO" id="GO:0103118">
    <property type="term" value="F:UDP-3-O-[(3R)-3-hydroxyacyl]-glucosamine N-acyltransferase activity"/>
    <property type="evidence" value="ECO:0007669"/>
    <property type="project" value="UniProtKB-EC"/>
</dbReference>
<dbReference type="Pfam" id="PF00132">
    <property type="entry name" value="Hexapep"/>
    <property type="match status" value="4"/>
</dbReference>
<comment type="caution">
    <text evidence="10">The sequence shown here is derived from an EMBL/GenBank/DDBJ whole genome shotgun (WGS) entry which is preliminary data.</text>
</comment>
<dbReference type="Proteomes" id="UP000230859">
    <property type="component" value="Unassembled WGS sequence"/>
</dbReference>
<evidence type="ECO:0000313" key="10">
    <source>
        <dbReference type="EMBL" id="PIQ85186.1"/>
    </source>
</evidence>
<dbReference type="PANTHER" id="PTHR43378:SF2">
    <property type="entry name" value="UDP-3-O-ACYLGLUCOSAMINE N-ACYLTRANSFERASE 1, MITOCHONDRIAL-RELATED"/>
    <property type="match status" value="1"/>
</dbReference>
<dbReference type="Gene3D" id="2.160.10.10">
    <property type="entry name" value="Hexapeptide repeat proteins"/>
    <property type="match status" value="1"/>
</dbReference>
<dbReference type="InterPro" id="IPR018357">
    <property type="entry name" value="Hexapep_transf_CS"/>
</dbReference>
<dbReference type="Pfam" id="PF04613">
    <property type="entry name" value="LpxD"/>
    <property type="match status" value="1"/>
</dbReference>
<dbReference type="NCBIfam" id="TIGR01853">
    <property type="entry name" value="lipid_A_lpxD"/>
    <property type="match status" value="1"/>
</dbReference>
<feature type="active site" description="Proton acceptor" evidence="7">
    <location>
        <position position="237"/>
    </location>
</feature>
<comment type="similarity">
    <text evidence="7">Belongs to the transferase hexapeptide repeat family. LpxD subfamily.</text>
</comment>
<evidence type="ECO:0000256" key="3">
    <source>
        <dbReference type="ARBA" id="ARBA00022679"/>
    </source>
</evidence>
<evidence type="ECO:0000313" key="11">
    <source>
        <dbReference type="Proteomes" id="UP000230859"/>
    </source>
</evidence>
<protein>
    <recommendedName>
        <fullName evidence="7">UDP-3-O-acylglucosamine N-acyltransferase</fullName>
        <ecNumber evidence="7">2.3.1.191</ecNumber>
    </recommendedName>
</protein>
<sequence>MSHSIEMLAKQVGGKVIGDGSALIEGITNIESPKAGNITFISHKKSLKELEESPIACIIVPPEVTQSAKPLIQVAQPKLAFAILLSVFYPPRQLHHGISSQAHISKSAKIGKNVTIEPFASIGDRASIEDNTVIRNHVFIDEDVVIGSDTIIHPNVSIYAKCQIGSHVIIHSGVVIGSDGFGFVFDGKAQQKVPQVGIVVIEDYVEIGACTTIDRAAIGKTSVGTGTKIDNLVQIAHNVQIGAHCAISAQCGISGSSKIGNYCTLGGSVGIADHVEIGDGVMLGANAGVPPGKKIPSKQIWFGQPARPYDEMRKQFGAQLRAHENQTELRALKKKVEELTRELSDLKSSMKS</sequence>
<keyword evidence="6 7" id="KW-0012">Acyltransferase</keyword>